<dbReference type="Gene3D" id="3.30.70.20">
    <property type="match status" value="1"/>
</dbReference>
<evidence type="ECO:0000256" key="7">
    <source>
        <dbReference type="ARBA" id="ARBA00023291"/>
    </source>
</evidence>
<dbReference type="GO" id="GO:0005506">
    <property type="term" value="F:iron ion binding"/>
    <property type="evidence" value="ECO:0007669"/>
    <property type="project" value="UniProtKB-UniRule"/>
</dbReference>
<comment type="function">
    <text evidence="8">Ferredoxins are iron-sulfur proteins that transfer electrons in a wide variety of metabolic reactions.</text>
</comment>
<evidence type="ECO:0000256" key="8">
    <source>
        <dbReference type="RuleBase" id="RU368020"/>
    </source>
</evidence>
<protein>
    <recommendedName>
        <fullName evidence="8">Ferredoxin</fullName>
    </recommendedName>
</protein>
<dbReference type="GO" id="GO:0009055">
    <property type="term" value="F:electron transfer activity"/>
    <property type="evidence" value="ECO:0007669"/>
    <property type="project" value="UniProtKB-UniRule"/>
</dbReference>
<evidence type="ECO:0000256" key="4">
    <source>
        <dbReference type="ARBA" id="ARBA00022982"/>
    </source>
</evidence>
<dbReference type="PANTHER" id="PTHR36923">
    <property type="entry name" value="FERREDOXIN"/>
    <property type="match status" value="1"/>
</dbReference>
<dbReference type="OrthoDB" id="9803319at2"/>
<dbReference type="PROSITE" id="PS51379">
    <property type="entry name" value="4FE4S_FER_2"/>
    <property type="match status" value="1"/>
</dbReference>
<evidence type="ECO:0000256" key="2">
    <source>
        <dbReference type="ARBA" id="ARBA00022448"/>
    </source>
</evidence>
<dbReference type="PANTHER" id="PTHR36923:SF3">
    <property type="entry name" value="FERREDOXIN"/>
    <property type="match status" value="1"/>
</dbReference>
<evidence type="ECO:0000256" key="5">
    <source>
        <dbReference type="ARBA" id="ARBA00023004"/>
    </source>
</evidence>
<keyword evidence="3 8" id="KW-0479">Metal-binding</keyword>
<dbReference type="Pfam" id="PF13459">
    <property type="entry name" value="Fer4_15"/>
    <property type="match status" value="1"/>
</dbReference>
<dbReference type="InterPro" id="IPR051269">
    <property type="entry name" value="Fe-S_cluster_ET"/>
</dbReference>
<dbReference type="PRINTS" id="PR00352">
    <property type="entry name" value="3FE4SFRDOXIN"/>
</dbReference>
<proteinExistence type="predicted"/>
<evidence type="ECO:0000256" key="6">
    <source>
        <dbReference type="ARBA" id="ARBA00023014"/>
    </source>
</evidence>
<dbReference type="AlphaFoldDB" id="A0A344TZY2"/>
<dbReference type="SUPFAM" id="SSF54862">
    <property type="entry name" value="4Fe-4S ferredoxins"/>
    <property type="match status" value="1"/>
</dbReference>
<evidence type="ECO:0000313" key="11">
    <source>
        <dbReference type="Proteomes" id="UP000252004"/>
    </source>
</evidence>
<evidence type="ECO:0000256" key="3">
    <source>
        <dbReference type="ARBA" id="ARBA00022723"/>
    </source>
</evidence>
<dbReference type="Proteomes" id="UP000252004">
    <property type="component" value="Chromosome"/>
</dbReference>
<feature type="domain" description="4Fe-4S ferredoxin-type" evidence="9">
    <location>
        <begin position="1"/>
        <end position="29"/>
    </location>
</feature>
<keyword evidence="2 8" id="KW-0813">Transport</keyword>
<evidence type="ECO:0000259" key="9">
    <source>
        <dbReference type="PROSITE" id="PS51379"/>
    </source>
</evidence>
<dbReference type="RefSeq" id="WP_114055385.1">
    <property type="nucleotide sequence ID" value="NZ_CP030862.1"/>
</dbReference>
<organism evidence="10 11">
    <name type="scientific">Streptomyces globosus</name>
    <dbReference type="NCBI Taxonomy" id="68209"/>
    <lineage>
        <taxon>Bacteria</taxon>
        <taxon>Bacillati</taxon>
        <taxon>Actinomycetota</taxon>
        <taxon>Actinomycetes</taxon>
        <taxon>Kitasatosporales</taxon>
        <taxon>Streptomycetaceae</taxon>
        <taxon>Streptomyces</taxon>
    </lineage>
</organism>
<keyword evidence="5 8" id="KW-0408">Iron</keyword>
<dbReference type="GO" id="GO:0051538">
    <property type="term" value="F:3 iron, 4 sulfur cluster binding"/>
    <property type="evidence" value="ECO:0007669"/>
    <property type="project" value="UniProtKB-KW"/>
</dbReference>
<accession>A0A344TZY2</accession>
<dbReference type="KEGG" id="sgz:C0216_12705"/>
<reference evidence="10 11" key="1">
    <citation type="submission" date="2018-01" db="EMBL/GenBank/DDBJ databases">
        <title>Draft genome Sequence of streptomyces globosus LZH-48.</title>
        <authorList>
            <person name="Ran K."/>
            <person name="Li Z."/>
            <person name="Wei S."/>
            <person name="Dong R."/>
        </authorList>
    </citation>
    <scope>NUCLEOTIDE SEQUENCE [LARGE SCALE GENOMIC DNA]</scope>
    <source>
        <strain evidence="10 11">LZH-48</strain>
    </source>
</reference>
<name>A0A344TZY2_9ACTN</name>
<gene>
    <name evidence="10" type="ORF">C0216_12705</name>
</gene>
<sequence>MRITVDTDRCVGAGQCVLSAPGVFDQDADGVVLVLDPSPAPADHEAVWQAGDLCPAHTITVYGD</sequence>
<evidence type="ECO:0000256" key="1">
    <source>
        <dbReference type="ARBA" id="ARBA00001927"/>
    </source>
</evidence>
<keyword evidence="6 8" id="KW-0411">Iron-sulfur</keyword>
<dbReference type="EMBL" id="CP030862">
    <property type="protein sequence ID" value="AXE24203.1"/>
    <property type="molecule type" value="Genomic_DNA"/>
</dbReference>
<keyword evidence="11" id="KW-1185">Reference proteome</keyword>
<dbReference type="InterPro" id="IPR017896">
    <property type="entry name" value="4Fe4S_Fe-S-bd"/>
</dbReference>
<dbReference type="InterPro" id="IPR001080">
    <property type="entry name" value="3Fe4S_ferredoxin"/>
</dbReference>
<keyword evidence="7" id="KW-0003">3Fe-4S</keyword>
<evidence type="ECO:0000313" key="10">
    <source>
        <dbReference type="EMBL" id="AXE24203.1"/>
    </source>
</evidence>
<comment type="cofactor">
    <cofactor evidence="1">
        <name>[3Fe-4S] cluster</name>
        <dbReference type="ChEBI" id="CHEBI:21137"/>
    </cofactor>
</comment>
<keyword evidence="4 8" id="KW-0249">Electron transport</keyword>